<accession>A0A225NUK7</accession>
<comment type="caution">
    <text evidence="2">The sequence shown here is derived from an EMBL/GenBank/DDBJ whole genome shotgun (WGS) entry which is preliminary data.</text>
</comment>
<reference evidence="2 3" key="1">
    <citation type="submission" date="2013-04" db="EMBL/GenBank/DDBJ databases">
        <title>Oceanicola sp. 22II1-22F33 Genome Sequencing.</title>
        <authorList>
            <person name="Lai Q."/>
            <person name="Li G."/>
            <person name="Shao Z."/>
        </authorList>
    </citation>
    <scope>NUCLEOTIDE SEQUENCE [LARGE SCALE GENOMIC DNA]</scope>
    <source>
        <strain evidence="2 3">22II1-22F33</strain>
    </source>
</reference>
<evidence type="ECO:0000313" key="2">
    <source>
        <dbReference type="EMBL" id="OWU75596.1"/>
    </source>
</evidence>
<evidence type="ECO:0000313" key="3">
    <source>
        <dbReference type="Proteomes" id="UP000215377"/>
    </source>
</evidence>
<organism evidence="2 3">
    <name type="scientific">Marinibacterium profundimaris</name>
    <dbReference type="NCBI Taxonomy" id="1679460"/>
    <lineage>
        <taxon>Bacteria</taxon>
        <taxon>Pseudomonadati</taxon>
        <taxon>Pseudomonadota</taxon>
        <taxon>Alphaproteobacteria</taxon>
        <taxon>Rhodobacterales</taxon>
        <taxon>Paracoccaceae</taxon>
        <taxon>Marinibacterium</taxon>
    </lineage>
</organism>
<sequence>MSYVVEAHCHERRFGSAVRKQIIMFLANKASDDGSGIWCSKGFVQRHTELSETSVKRTISDFLREGILVQTGQQRPCKNGFTVVYRIDMDVVAQLELIGAPARTPAQTGSSEDGVRPDPGTGSPEDGVRGPQGTPNNPKTTPKPPTRAQEPGEEDLGKIWDAYPEDRRRDRPTSLRLARDALSEVTAAELLTAVKAYARHSAGHTRSKVSFSDNWFRLGKWRPFVEAARAEAHRPQQIVERQLSDAAEAIRERKDWMYRHLPEDRVFQAVQRGLITREEAQTAGFLR</sequence>
<evidence type="ECO:0000256" key="1">
    <source>
        <dbReference type="SAM" id="MobiDB-lite"/>
    </source>
</evidence>
<name>A0A225NUK7_9RHOB</name>
<dbReference type="EMBL" id="AQQR01000002">
    <property type="protein sequence ID" value="OWU75596.1"/>
    <property type="molecule type" value="Genomic_DNA"/>
</dbReference>
<dbReference type="AlphaFoldDB" id="A0A225NUK7"/>
<protein>
    <recommendedName>
        <fullName evidence="4">Helix-turn-helix domain-containing protein</fullName>
    </recommendedName>
</protein>
<evidence type="ECO:0008006" key="4">
    <source>
        <dbReference type="Google" id="ProtNLM"/>
    </source>
</evidence>
<gene>
    <name evidence="2" type="ORF">ATO3_05055</name>
</gene>
<keyword evidence="3" id="KW-1185">Reference proteome</keyword>
<dbReference type="RefSeq" id="WP_198963210.1">
    <property type="nucleotide sequence ID" value="NZ_AQQR01000002.1"/>
</dbReference>
<proteinExistence type="predicted"/>
<dbReference type="Proteomes" id="UP000215377">
    <property type="component" value="Unassembled WGS sequence"/>
</dbReference>
<feature type="region of interest" description="Disordered" evidence="1">
    <location>
        <begin position="102"/>
        <end position="172"/>
    </location>
</feature>